<name>A0A6J1NW37_BICAN</name>
<evidence type="ECO:0000256" key="2">
    <source>
        <dbReference type="ARBA" id="ARBA00004123"/>
    </source>
</evidence>
<evidence type="ECO:0000259" key="8">
    <source>
        <dbReference type="Pfam" id="PF13359"/>
    </source>
</evidence>
<evidence type="ECO:0000256" key="4">
    <source>
        <dbReference type="ARBA" id="ARBA00022722"/>
    </source>
</evidence>
<dbReference type="GeneID" id="112054020"/>
<evidence type="ECO:0000256" key="6">
    <source>
        <dbReference type="ARBA" id="ARBA00022801"/>
    </source>
</evidence>
<reference evidence="10" key="1">
    <citation type="submission" date="2025-08" db="UniProtKB">
        <authorList>
            <consortium name="RefSeq"/>
        </authorList>
    </citation>
    <scope>IDENTIFICATION</scope>
</reference>
<organism evidence="9 10">
    <name type="scientific">Bicyclus anynana</name>
    <name type="common">Squinting bush brown butterfly</name>
    <dbReference type="NCBI Taxonomy" id="110368"/>
    <lineage>
        <taxon>Eukaryota</taxon>
        <taxon>Metazoa</taxon>
        <taxon>Ecdysozoa</taxon>
        <taxon>Arthropoda</taxon>
        <taxon>Hexapoda</taxon>
        <taxon>Insecta</taxon>
        <taxon>Pterygota</taxon>
        <taxon>Neoptera</taxon>
        <taxon>Endopterygota</taxon>
        <taxon>Lepidoptera</taxon>
        <taxon>Glossata</taxon>
        <taxon>Ditrysia</taxon>
        <taxon>Papilionoidea</taxon>
        <taxon>Nymphalidae</taxon>
        <taxon>Satyrinae</taxon>
        <taxon>Satyrini</taxon>
        <taxon>Mycalesina</taxon>
        <taxon>Bicyclus</taxon>
    </lineage>
</organism>
<dbReference type="GO" id="GO:0005634">
    <property type="term" value="C:nucleus"/>
    <property type="evidence" value="ECO:0007669"/>
    <property type="project" value="UniProtKB-SubCell"/>
</dbReference>
<proteinExistence type="inferred from homology"/>
<dbReference type="Pfam" id="PF13359">
    <property type="entry name" value="DDE_Tnp_4"/>
    <property type="match status" value="1"/>
</dbReference>
<keyword evidence="7" id="KW-0539">Nucleus</keyword>
<dbReference type="PANTHER" id="PTHR22930">
    <property type="match status" value="1"/>
</dbReference>
<gene>
    <name evidence="10" type="primary">LOC112054020</name>
</gene>
<keyword evidence="6" id="KW-0378">Hydrolase</keyword>
<comment type="cofactor">
    <cofactor evidence="1">
        <name>a divalent metal cation</name>
        <dbReference type="ChEBI" id="CHEBI:60240"/>
    </cofactor>
</comment>
<comment type="similarity">
    <text evidence="3">Belongs to the HARBI1 family.</text>
</comment>
<dbReference type="GO" id="GO:0016787">
    <property type="term" value="F:hydrolase activity"/>
    <property type="evidence" value="ECO:0007669"/>
    <property type="project" value="UniProtKB-KW"/>
</dbReference>
<dbReference type="InterPro" id="IPR045249">
    <property type="entry name" value="HARBI1-like"/>
</dbReference>
<evidence type="ECO:0000313" key="10">
    <source>
        <dbReference type="RefSeq" id="XP_023949427.2"/>
    </source>
</evidence>
<dbReference type="GO" id="GO:0004518">
    <property type="term" value="F:nuclease activity"/>
    <property type="evidence" value="ECO:0007669"/>
    <property type="project" value="UniProtKB-KW"/>
</dbReference>
<dbReference type="AlphaFoldDB" id="A0A6J1NW37"/>
<dbReference type="KEGG" id="bany:112054020"/>
<dbReference type="OrthoDB" id="6509413at2759"/>
<comment type="subcellular location">
    <subcellularLocation>
        <location evidence="2">Nucleus</location>
    </subcellularLocation>
</comment>
<evidence type="ECO:0000256" key="3">
    <source>
        <dbReference type="ARBA" id="ARBA00006958"/>
    </source>
</evidence>
<evidence type="ECO:0000256" key="1">
    <source>
        <dbReference type="ARBA" id="ARBA00001968"/>
    </source>
</evidence>
<dbReference type="Proteomes" id="UP001652582">
    <property type="component" value="Chromosome 12"/>
</dbReference>
<dbReference type="PANTHER" id="PTHR22930:SF289">
    <property type="entry name" value="DDE TNP4 DOMAIN-CONTAINING PROTEIN-RELATED"/>
    <property type="match status" value="1"/>
</dbReference>
<dbReference type="InterPro" id="IPR027806">
    <property type="entry name" value="HARBI1_dom"/>
</dbReference>
<protein>
    <submittedName>
        <fullName evidence="10">Nuclease HARBI1</fullName>
    </submittedName>
</protein>
<accession>A0A6J1NW37</accession>
<evidence type="ECO:0000256" key="7">
    <source>
        <dbReference type="ARBA" id="ARBA00023242"/>
    </source>
</evidence>
<dbReference type="RefSeq" id="XP_023949427.2">
    <property type="nucleotide sequence ID" value="XM_024093659.2"/>
</dbReference>
<keyword evidence="9" id="KW-1185">Reference proteome</keyword>
<sequence>MCDELEIFEYLESEYRHEKKKRRQCTRDINNPLKLNENEFIDQYRLSKDLFCSLCKDLEPIMRRTKHQRSSDLSIETKVLTAIYVYAHGSYQKRTGSAQQVAQQTVSSVLAEVTAAMNHINMRKKYIKFPQTPAERDVNKLRFYEQFGIPDVIGCIDATHVAIIRPSIHEERFFCEKNYYSLNVQVICNANMDIISVDASHPGAYHDSFIWSHHPLRPHLEKLSSTEAIWFLGDPAYPISKTMMTPISKASPQTPEAYYNEKHAKAWNTIQKTICVLKARFRCLLAHRALHYQPQVAGSITNACVILHNICNSAKLPVPELTDDELQQEVLLQSPDLNVDPVDQEKSDLKIGIATREELVKRLWQLRQMD</sequence>
<dbReference type="GO" id="GO:0046872">
    <property type="term" value="F:metal ion binding"/>
    <property type="evidence" value="ECO:0007669"/>
    <property type="project" value="UniProtKB-KW"/>
</dbReference>
<feature type="domain" description="DDE Tnp4" evidence="8">
    <location>
        <begin position="156"/>
        <end position="309"/>
    </location>
</feature>
<keyword evidence="4" id="KW-0540">Nuclease</keyword>
<keyword evidence="5" id="KW-0479">Metal-binding</keyword>
<evidence type="ECO:0000313" key="9">
    <source>
        <dbReference type="Proteomes" id="UP001652582"/>
    </source>
</evidence>
<evidence type="ECO:0000256" key="5">
    <source>
        <dbReference type="ARBA" id="ARBA00022723"/>
    </source>
</evidence>